<organism evidence="2 3">
    <name type="scientific">Rathayibacter rubneri</name>
    <dbReference type="NCBI Taxonomy" id="2950106"/>
    <lineage>
        <taxon>Bacteria</taxon>
        <taxon>Bacillati</taxon>
        <taxon>Actinomycetota</taxon>
        <taxon>Actinomycetes</taxon>
        <taxon>Micrococcales</taxon>
        <taxon>Microbacteriaceae</taxon>
        <taxon>Rathayibacter</taxon>
    </lineage>
</organism>
<dbReference type="RefSeq" id="WP_251944454.1">
    <property type="nucleotide sequence ID" value="NZ_JAMRYM010000017.1"/>
</dbReference>
<dbReference type="EMBL" id="JAMRYM010000017">
    <property type="protein sequence ID" value="MCM6762034.1"/>
    <property type="molecule type" value="Genomic_DNA"/>
</dbReference>
<protein>
    <submittedName>
        <fullName evidence="2">Uncharacterized protein</fullName>
    </submittedName>
</protein>
<reference evidence="2" key="1">
    <citation type="submission" date="2022-06" db="EMBL/GenBank/DDBJ databases">
        <title>Whole genome shotgun sequencing (WGS) of Rathayibacter sp. ZW T2_19, isolated from stored onions (Allium cepa).</title>
        <authorList>
            <person name="Stoll D.A."/>
            <person name="Huch M."/>
        </authorList>
    </citation>
    <scope>NUCLEOTIDE SEQUENCE</scope>
    <source>
        <strain evidence="2">ZW T2_19</strain>
    </source>
</reference>
<accession>A0A9X2E064</accession>
<name>A0A9X2E064_9MICO</name>
<evidence type="ECO:0000256" key="1">
    <source>
        <dbReference type="SAM" id="MobiDB-lite"/>
    </source>
</evidence>
<feature type="region of interest" description="Disordered" evidence="1">
    <location>
        <begin position="94"/>
        <end position="129"/>
    </location>
</feature>
<evidence type="ECO:0000313" key="3">
    <source>
        <dbReference type="Proteomes" id="UP001155240"/>
    </source>
</evidence>
<dbReference type="AlphaFoldDB" id="A0A9X2E064"/>
<gene>
    <name evidence="2" type="ORF">NB037_06330</name>
</gene>
<proteinExistence type="predicted"/>
<dbReference type="Proteomes" id="UP001155240">
    <property type="component" value="Unassembled WGS sequence"/>
</dbReference>
<keyword evidence="3" id="KW-1185">Reference proteome</keyword>
<evidence type="ECO:0000313" key="2">
    <source>
        <dbReference type="EMBL" id="MCM6762034.1"/>
    </source>
</evidence>
<sequence>MSEHGVPPWTPIPSSVNDRRLMRLRVSPLLSPYLVAMEEVTGWVLDRCWGDNAAVIDAANDLVRERNLVLSGGVSDGGDWEARIAHMSENIARAKRGEPQTDFITGKPLPTTPTETIGEDASRTGTTSL</sequence>
<comment type="caution">
    <text evidence="2">The sequence shown here is derived from an EMBL/GenBank/DDBJ whole genome shotgun (WGS) entry which is preliminary data.</text>
</comment>